<dbReference type="EMBL" id="MU117966">
    <property type="protein sequence ID" value="KAF9653010.1"/>
    <property type="molecule type" value="Genomic_DNA"/>
</dbReference>
<proteinExistence type="predicted"/>
<gene>
    <name evidence="1" type="ORF">BDM02DRAFT_3108680</name>
</gene>
<comment type="caution">
    <text evidence="1">The sequence shown here is derived from an EMBL/GenBank/DDBJ whole genome shotgun (WGS) entry which is preliminary data.</text>
</comment>
<reference evidence="1" key="2">
    <citation type="journal article" date="2020" name="Nat. Commun.">
        <title>Large-scale genome sequencing of mycorrhizal fungi provides insights into the early evolution of symbiotic traits.</title>
        <authorList>
            <person name="Miyauchi S."/>
            <person name="Kiss E."/>
            <person name="Kuo A."/>
            <person name="Drula E."/>
            <person name="Kohler A."/>
            <person name="Sanchez-Garcia M."/>
            <person name="Morin E."/>
            <person name="Andreopoulos B."/>
            <person name="Barry K.W."/>
            <person name="Bonito G."/>
            <person name="Buee M."/>
            <person name="Carver A."/>
            <person name="Chen C."/>
            <person name="Cichocki N."/>
            <person name="Clum A."/>
            <person name="Culley D."/>
            <person name="Crous P.W."/>
            <person name="Fauchery L."/>
            <person name="Girlanda M."/>
            <person name="Hayes R.D."/>
            <person name="Keri Z."/>
            <person name="LaButti K."/>
            <person name="Lipzen A."/>
            <person name="Lombard V."/>
            <person name="Magnuson J."/>
            <person name="Maillard F."/>
            <person name="Murat C."/>
            <person name="Nolan M."/>
            <person name="Ohm R.A."/>
            <person name="Pangilinan J."/>
            <person name="Pereira M.F."/>
            <person name="Perotto S."/>
            <person name="Peter M."/>
            <person name="Pfister S."/>
            <person name="Riley R."/>
            <person name="Sitrit Y."/>
            <person name="Stielow J.B."/>
            <person name="Szollosi G."/>
            <person name="Zifcakova L."/>
            <person name="Stursova M."/>
            <person name="Spatafora J.W."/>
            <person name="Tedersoo L."/>
            <person name="Vaario L.M."/>
            <person name="Yamada A."/>
            <person name="Yan M."/>
            <person name="Wang P."/>
            <person name="Xu J."/>
            <person name="Bruns T."/>
            <person name="Baldrian P."/>
            <person name="Vilgalys R."/>
            <person name="Dunand C."/>
            <person name="Henrissat B."/>
            <person name="Grigoriev I.V."/>
            <person name="Hibbett D."/>
            <person name="Nagy L.G."/>
            <person name="Martin F.M."/>
        </authorList>
    </citation>
    <scope>NUCLEOTIDE SEQUENCE</scope>
    <source>
        <strain evidence="1">P2</strain>
    </source>
</reference>
<dbReference type="Proteomes" id="UP000886501">
    <property type="component" value="Unassembled WGS sequence"/>
</dbReference>
<reference evidence="1" key="1">
    <citation type="submission" date="2019-10" db="EMBL/GenBank/DDBJ databases">
        <authorList>
            <consortium name="DOE Joint Genome Institute"/>
            <person name="Kuo A."/>
            <person name="Miyauchi S."/>
            <person name="Kiss E."/>
            <person name="Drula E."/>
            <person name="Kohler A."/>
            <person name="Sanchez-Garcia M."/>
            <person name="Andreopoulos B."/>
            <person name="Barry K.W."/>
            <person name="Bonito G."/>
            <person name="Buee M."/>
            <person name="Carver A."/>
            <person name="Chen C."/>
            <person name="Cichocki N."/>
            <person name="Clum A."/>
            <person name="Culley D."/>
            <person name="Crous P.W."/>
            <person name="Fauchery L."/>
            <person name="Girlanda M."/>
            <person name="Hayes R."/>
            <person name="Keri Z."/>
            <person name="Labutti K."/>
            <person name="Lipzen A."/>
            <person name="Lombard V."/>
            <person name="Magnuson J."/>
            <person name="Maillard F."/>
            <person name="Morin E."/>
            <person name="Murat C."/>
            <person name="Nolan M."/>
            <person name="Ohm R."/>
            <person name="Pangilinan J."/>
            <person name="Pereira M."/>
            <person name="Perotto S."/>
            <person name="Peter M."/>
            <person name="Riley R."/>
            <person name="Sitrit Y."/>
            <person name="Stielow B."/>
            <person name="Szollosi G."/>
            <person name="Zifcakova L."/>
            <person name="Stursova M."/>
            <person name="Spatafora J.W."/>
            <person name="Tedersoo L."/>
            <person name="Vaario L.-M."/>
            <person name="Yamada A."/>
            <person name="Yan M."/>
            <person name="Wang P."/>
            <person name="Xu J."/>
            <person name="Bruns T."/>
            <person name="Baldrian P."/>
            <person name="Vilgalys R."/>
            <person name="Henrissat B."/>
            <person name="Grigoriev I.V."/>
            <person name="Hibbett D."/>
            <person name="Nagy L.G."/>
            <person name="Martin F.M."/>
        </authorList>
    </citation>
    <scope>NUCLEOTIDE SEQUENCE</scope>
    <source>
        <strain evidence="1">P2</strain>
    </source>
</reference>
<evidence type="ECO:0000313" key="1">
    <source>
        <dbReference type="EMBL" id="KAF9653010.1"/>
    </source>
</evidence>
<sequence>MDLAINNTQPEERLNLTGGGKAILRRDTSGEVEEYVNELTAEANEAAASLFCGSILAGQSSETDEYGDVGVWLGDLEIGPAASKSDSEAIVEALSLTHWTEEVRILGISAETRLPVNIPPGSTIKRVGELLGQLTDTVGLTVKGGSGGPANPGTVIYVTVGRLGGAGWAGLVGVGISSDI</sequence>
<evidence type="ECO:0000313" key="2">
    <source>
        <dbReference type="Proteomes" id="UP000886501"/>
    </source>
</evidence>
<organism evidence="1 2">
    <name type="scientific">Thelephora ganbajun</name>
    <name type="common">Ganba fungus</name>
    <dbReference type="NCBI Taxonomy" id="370292"/>
    <lineage>
        <taxon>Eukaryota</taxon>
        <taxon>Fungi</taxon>
        <taxon>Dikarya</taxon>
        <taxon>Basidiomycota</taxon>
        <taxon>Agaricomycotina</taxon>
        <taxon>Agaricomycetes</taxon>
        <taxon>Thelephorales</taxon>
        <taxon>Thelephoraceae</taxon>
        <taxon>Thelephora</taxon>
    </lineage>
</organism>
<name>A0ACB6ZUF2_THEGA</name>
<feature type="non-terminal residue" evidence="1">
    <location>
        <position position="180"/>
    </location>
</feature>
<accession>A0ACB6ZUF2</accession>
<protein>
    <submittedName>
        <fullName evidence="1">Uncharacterized protein</fullName>
    </submittedName>
</protein>
<keyword evidence="2" id="KW-1185">Reference proteome</keyword>